<evidence type="ECO:0000256" key="1">
    <source>
        <dbReference type="ARBA" id="ARBA00007381"/>
    </source>
</evidence>
<evidence type="ECO:0000313" key="5">
    <source>
        <dbReference type="EMBL" id="VDP67499.1"/>
    </source>
</evidence>
<dbReference type="PANTHER" id="PTHR45639">
    <property type="entry name" value="HSC70CB, ISOFORM G-RELATED"/>
    <property type="match status" value="1"/>
</dbReference>
<dbReference type="GO" id="GO:0140662">
    <property type="term" value="F:ATP-dependent protein folding chaperone"/>
    <property type="evidence" value="ECO:0007669"/>
    <property type="project" value="InterPro"/>
</dbReference>
<dbReference type="Gene3D" id="3.30.30.30">
    <property type="match status" value="1"/>
</dbReference>
<dbReference type="GO" id="GO:0005524">
    <property type="term" value="F:ATP binding"/>
    <property type="evidence" value="ECO:0007669"/>
    <property type="project" value="UniProtKB-KW"/>
</dbReference>
<dbReference type="PANTHER" id="PTHR45639:SF4">
    <property type="entry name" value="HSC70CB, ISOFORM G"/>
    <property type="match status" value="1"/>
</dbReference>
<dbReference type="EMBL" id="UZAN01039872">
    <property type="protein sequence ID" value="VDP67499.1"/>
    <property type="molecule type" value="Genomic_DNA"/>
</dbReference>
<dbReference type="AlphaFoldDB" id="A0A183A775"/>
<evidence type="ECO:0000313" key="7">
    <source>
        <dbReference type="WBParaSite" id="ECPE_0000281301-mRNA-1"/>
    </source>
</evidence>
<evidence type="ECO:0000256" key="2">
    <source>
        <dbReference type="ARBA" id="ARBA00022741"/>
    </source>
</evidence>
<dbReference type="SUPFAM" id="SSF100920">
    <property type="entry name" value="Heat shock protein 70kD (HSP70), peptide-binding domain"/>
    <property type="match status" value="1"/>
</dbReference>
<dbReference type="SUPFAM" id="SSF100934">
    <property type="entry name" value="Heat shock protein 70kD (HSP70), C-terminal subdomain"/>
    <property type="match status" value="2"/>
</dbReference>
<dbReference type="OrthoDB" id="434160at2759"/>
<dbReference type="Gene3D" id="2.60.34.10">
    <property type="entry name" value="Substrate Binding Domain Of DNAk, Chain A, domain 1"/>
    <property type="match status" value="1"/>
</dbReference>
<evidence type="ECO:0000256" key="3">
    <source>
        <dbReference type="ARBA" id="ARBA00022840"/>
    </source>
</evidence>
<reference evidence="7" key="1">
    <citation type="submission" date="2016-06" db="UniProtKB">
        <authorList>
            <consortium name="WormBaseParasite"/>
        </authorList>
    </citation>
    <scope>IDENTIFICATION</scope>
</reference>
<dbReference type="WBParaSite" id="ECPE_0000281301-mRNA-1">
    <property type="protein sequence ID" value="ECPE_0000281301-mRNA-1"/>
    <property type="gene ID" value="ECPE_0000281301"/>
</dbReference>
<dbReference type="PROSITE" id="PS01036">
    <property type="entry name" value="HSP70_3"/>
    <property type="match status" value="1"/>
</dbReference>
<name>A0A183A775_9TREM</name>
<gene>
    <name evidence="5" type="ORF">ECPE_LOCUS2810</name>
</gene>
<dbReference type="InterPro" id="IPR029048">
    <property type="entry name" value="HSP70_C_sf"/>
</dbReference>
<dbReference type="FunFam" id="1.20.1270.10:FF:000002">
    <property type="entry name" value="Heat shock 70 kDa protein 4"/>
    <property type="match status" value="1"/>
</dbReference>
<dbReference type="Gene3D" id="1.20.1270.10">
    <property type="match status" value="1"/>
</dbReference>
<dbReference type="GO" id="GO:0005829">
    <property type="term" value="C:cytosol"/>
    <property type="evidence" value="ECO:0007669"/>
    <property type="project" value="TreeGrafter"/>
</dbReference>
<dbReference type="Gene3D" id="3.90.640.10">
    <property type="entry name" value="Actin, Chain A, domain 4"/>
    <property type="match status" value="1"/>
</dbReference>
<reference evidence="5 6" key="2">
    <citation type="submission" date="2018-11" db="EMBL/GenBank/DDBJ databases">
        <authorList>
            <consortium name="Pathogen Informatics"/>
        </authorList>
    </citation>
    <scope>NUCLEOTIDE SEQUENCE [LARGE SCALE GENOMIC DNA]</scope>
    <source>
        <strain evidence="5 6">Egypt</strain>
    </source>
</reference>
<dbReference type="Gene3D" id="3.30.420.40">
    <property type="match status" value="2"/>
</dbReference>
<feature type="region of interest" description="Disordered" evidence="4">
    <location>
        <begin position="798"/>
        <end position="855"/>
    </location>
</feature>
<dbReference type="InterPro" id="IPR018181">
    <property type="entry name" value="Heat_shock_70_CS"/>
</dbReference>
<protein>
    <submittedName>
        <fullName evidence="7">Heat shock 70 kDa protein 4</fullName>
    </submittedName>
</protein>
<keyword evidence="3" id="KW-0067">ATP-binding</keyword>
<feature type="compositionally biased region" description="Basic and acidic residues" evidence="4">
    <location>
        <begin position="845"/>
        <end position="855"/>
    </location>
</feature>
<dbReference type="FunFam" id="3.30.420.40:FF:000171">
    <property type="entry name" value="Heat shock 70 kDa protein 4"/>
    <property type="match status" value="2"/>
</dbReference>
<organism evidence="7">
    <name type="scientific">Echinostoma caproni</name>
    <dbReference type="NCBI Taxonomy" id="27848"/>
    <lineage>
        <taxon>Eukaryota</taxon>
        <taxon>Metazoa</taxon>
        <taxon>Spiralia</taxon>
        <taxon>Lophotrochozoa</taxon>
        <taxon>Platyhelminthes</taxon>
        <taxon>Trematoda</taxon>
        <taxon>Digenea</taxon>
        <taxon>Plagiorchiida</taxon>
        <taxon>Echinostomata</taxon>
        <taxon>Echinostomatoidea</taxon>
        <taxon>Echinostomatidae</taxon>
        <taxon>Echinostoma</taxon>
    </lineage>
</organism>
<comment type="similarity">
    <text evidence="1">Belongs to the heat shock protein 70 family.</text>
</comment>
<dbReference type="InterPro" id="IPR029047">
    <property type="entry name" value="HSP70_peptide-bd_sf"/>
</dbReference>
<dbReference type="InterPro" id="IPR043129">
    <property type="entry name" value="ATPase_NBD"/>
</dbReference>
<dbReference type="Proteomes" id="UP000272942">
    <property type="component" value="Unassembled WGS sequence"/>
</dbReference>
<keyword evidence="6" id="KW-1185">Reference proteome</keyword>
<dbReference type="FunFam" id="3.90.640.10:FF:000004">
    <property type="entry name" value="Heat shock 70 kDa protein 4"/>
    <property type="match status" value="1"/>
</dbReference>
<sequence length="855" mass="94181">MAVSVVGFDVGCLTSYVAVAKGGGIETVTNEYSERQTPTCVAFAGNRRLIGTAAKLQHVTNVKNTIVEFLPLLGKKITDASVVRQRARLPYPIEEGPDGRVLIKVHYCGGVYTFTPEQIMAMQLTKLKTITEAALSSKVVDVVINVPTYLTDSGRRAMLDASRIAGLNCVKLVNDTTAIGTAYGLYNLDLPPADQPPRNVAFVSVGYNSTQVAIGAFNSGKLKIVSTACDPHLGGRDFDEVIFNKMANEFEAKYKIRISDHPKAAVRLLQECEKVKKVMSANSQELPVNIECLLNDRDLVSKIKRADFEEYSSELLARFEQVLKRCLALSKLKTTEIHSVELVGGTTRIPALKSIVASVFGQDGRTTLNADEAVARGCALQAAICSPAYRVREFNVTEVCPYGITLIWDREDSGDQSMAVTAENDGSLAVDNKDTSIEIFPLMHPIPSSRRLFFNRRGPFALEARYTHPEELPDQNVIIGTFSVQGLPLQPGNVCKVRVKVRINTHGIFAVSQAEVAEEYEKEVEVEVPDESVNASPDTTVDKPMEVETPNNGDVATAPSEDSAAVNETNTAPAAGKKVPMKKTIVKKKAIKYKDLPVDASIMQFSSKQLNDFCETEGKLYAQDELEHRRAHAKNAVEEYVYEMRSKLADSLNPFATEKENSDLSRVLEETEDWLYGDGEDLHREAYVNKLNDIRKLGDRIENRALEQKNRVPAVQNFEQSIVSIRKVIDSVAAGEDTYNHLTTDQLNQLQCSLDQHERWLRDQVRTQSTRPLTEDPVLKTADIVSKHQAMEAVCRPIINTPKPAPPPPPTAPTEQSESATQNDAGTDHSAPDGASTKGKTVNTNEEKTENMDVD</sequence>
<dbReference type="Pfam" id="PF00012">
    <property type="entry name" value="HSP70"/>
    <property type="match status" value="1"/>
</dbReference>
<keyword evidence="2" id="KW-0547">Nucleotide-binding</keyword>
<accession>A0A183A775</accession>
<proteinExistence type="inferred from homology"/>
<feature type="compositionally biased region" description="Polar residues" evidence="4">
    <location>
        <begin position="815"/>
        <end position="825"/>
    </location>
</feature>
<dbReference type="InterPro" id="IPR013126">
    <property type="entry name" value="Hsp_70_fam"/>
</dbReference>
<evidence type="ECO:0000313" key="6">
    <source>
        <dbReference type="Proteomes" id="UP000272942"/>
    </source>
</evidence>
<feature type="region of interest" description="Disordered" evidence="4">
    <location>
        <begin position="528"/>
        <end position="578"/>
    </location>
</feature>
<dbReference type="PRINTS" id="PR00301">
    <property type="entry name" value="HEATSHOCK70"/>
</dbReference>
<dbReference type="SUPFAM" id="SSF53067">
    <property type="entry name" value="Actin-like ATPase domain"/>
    <property type="match status" value="2"/>
</dbReference>
<dbReference type="GO" id="GO:0005634">
    <property type="term" value="C:nucleus"/>
    <property type="evidence" value="ECO:0007669"/>
    <property type="project" value="TreeGrafter"/>
</dbReference>
<feature type="compositionally biased region" description="Pro residues" evidence="4">
    <location>
        <begin position="803"/>
        <end position="812"/>
    </location>
</feature>
<evidence type="ECO:0000256" key="4">
    <source>
        <dbReference type="SAM" id="MobiDB-lite"/>
    </source>
</evidence>